<dbReference type="Proteomes" id="UP000199065">
    <property type="component" value="Unassembled WGS sequence"/>
</dbReference>
<dbReference type="InterPro" id="IPR036291">
    <property type="entry name" value="NAD(P)-bd_dom_sf"/>
</dbReference>
<dbReference type="InterPro" id="IPR029154">
    <property type="entry name" value="HIBADH-like_NADP-bd"/>
</dbReference>
<dbReference type="InterPro" id="IPR011548">
    <property type="entry name" value="HIBADH"/>
</dbReference>
<evidence type="ECO:0000256" key="1">
    <source>
        <dbReference type="ARBA" id="ARBA00009080"/>
    </source>
</evidence>
<evidence type="ECO:0000259" key="8">
    <source>
        <dbReference type="Pfam" id="PF14833"/>
    </source>
</evidence>
<gene>
    <name evidence="9" type="ORF">SAMN05660282_00439</name>
</gene>
<dbReference type="InterPro" id="IPR015815">
    <property type="entry name" value="HIBADH-related"/>
</dbReference>
<keyword evidence="3 6" id="KW-0560">Oxidoreductase</keyword>
<sequence length="308" mass="32371">MSTPHDPNRLSAQEPALAFIGLGHMGLPMATNLAKAGLKVSGFDVVEEACEKARGNGIDASADLTKAVEGATVVWTMLPNGDLVRDTITKAMELLPEGTLFIDSSTISVVDAQELGKLTSEKGYYFIDAPVSGGVVGASAGTLAFMVGGGEDAIQRAYPLLDILGGSITHCGAVGSGQTVKICNNLVLGVQQIVVAESMILADRLGIDPKTYMEVVSNSTGSCWALTKNCPVPGPVPESPANHDYQPGYASALMLKDLRLAKEVLEQTGTTANMGMQAWQMYETFCEQGNAGLDFSAIIRLIDEKKDG</sequence>
<feature type="active site" evidence="5">
    <location>
        <position position="181"/>
    </location>
</feature>
<dbReference type="GO" id="GO:0051287">
    <property type="term" value="F:NAD binding"/>
    <property type="evidence" value="ECO:0007669"/>
    <property type="project" value="InterPro"/>
</dbReference>
<dbReference type="OrthoDB" id="3185659at2"/>
<dbReference type="Gene3D" id="3.40.50.720">
    <property type="entry name" value="NAD(P)-binding Rossmann-like Domain"/>
    <property type="match status" value="1"/>
</dbReference>
<keyword evidence="2 6" id="KW-0101">Branched-chain amino acid catabolism</keyword>
<accession>A0A1I2QI49</accession>
<dbReference type="InterPro" id="IPR008927">
    <property type="entry name" value="6-PGluconate_DH-like_C_sf"/>
</dbReference>
<dbReference type="InterPro" id="IPR002204">
    <property type="entry name" value="3-OH-isobutyrate_DH-rel_CS"/>
</dbReference>
<dbReference type="STRING" id="185761.SAMN05660282_00439"/>
<keyword evidence="4 6" id="KW-0520">NAD</keyword>
<dbReference type="Pfam" id="PF14833">
    <property type="entry name" value="NAD_binding_11"/>
    <property type="match status" value="1"/>
</dbReference>
<dbReference type="NCBIfam" id="TIGR01692">
    <property type="entry name" value="HIBADH"/>
    <property type="match status" value="1"/>
</dbReference>
<dbReference type="UniPathway" id="UPA00362"/>
<comment type="similarity">
    <text evidence="1 6">Belongs to the HIBADH-related family.</text>
</comment>
<dbReference type="SUPFAM" id="SSF48179">
    <property type="entry name" value="6-phosphogluconate dehydrogenase C-terminal domain-like"/>
    <property type="match status" value="1"/>
</dbReference>
<dbReference type="InterPro" id="IPR013328">
    <property type="entry name" value="6PGD_dom2"/>
</dbReference>
<dbReference type="FunFam" id="1.10.1040.10:FF:000006">
    <property type="entry name" value="3-hydroxyisobutyrate dehydrogenase"/>
    <property type="match status" value="1"/>
</dbReference>
<dbReference type="GO" id="GO:0050661">
    <property type="term" value="F:NADP binding"/>
    <property type="evidence" value="ECO:0007669"/>
    <property type="project" value="InterPro"/>
</dbReference>
<dbReference type="Pfam" id="PF03446">
    <property type="entry name" value="NAD_binding_2"/>
    <property type="match status" value="1"/>
</dbReference>
<dbReference type="InterPro" id="IPR006115">
    <property type="entry name" value="6PGDH_NADP-bd"/>
</dbReference>
<evidence type="ECO:0000256" key="3">
    <source>
        <dbReference type="ARBA" id="ARBA00023002"/>
    </source>
</evidence>
<evidence type="ECO:0000256" key="6">
    <source>
        <dbReference type="RuleBase" id="RU910714"/>
    </source>
</evidence>
<proteinExistence type="inferred from homology"/>
<dbReference type="PIRSF" id="PIRSF000103">
    <property type="entry name" value="HIBADH"/>
    <property type="match status" value="1"/>
</dbReference>
<evidence type="ECO:0000256" key="4">
    <source>
        <dbReference type="ARBA" id="ARBA00023027"/>
    </source>
</evidence>
<dbReference type="EC" id="1.1.1.31" evidence="6"/>
<evidence type="ECO:0000259" key="7">
    <source>
        <dbReference type="Pfam" id="PF03446"/>
    </source>
</evidence>
<dbReference type="GO" id="GO:0006574">
    <property type="term" value="P:L-valine catabolic process"/>
    <property type="evidence" value="ECO:0007669"/>
    <property type="project" value="UniProtKB-UniPathway"/>
</dbReference>
<protein>
    <recommendedName>
        <fullName evidence="6">3-hydroxyisobutyrate dehydrogenase</fullName>
        <shortName evidence="6">HIBADH</shortName>
        <ecNumber evidence="6">1.1.1.31</ecNumber>
    </recommendedName>
</protein>
<dbReference type="Gene3D" id="1.10.1040.10">
    <property type="entry name" value="N-(1-d-carboxylethyl)-l-norvaline Dehydrogenase, domain 2"/>
    <property type="match status" value="1"/>
</dbReference>
<comment type="catalytic activity">
    <reaction evidence="6">
        <text>3-hydroxy-2-methylpropanoate + NAD(+) = 2-methyl-3-oxopropanoate + NADH + H(+)</text>
        <dbReference type="Rhea" id="RHEA:17681"/>
        <dbReference type="ChEBI" id="CHEBI:11805"/>
        <dbReference type="ChEBI" id="CHEBI:15378"/>
        <dbReference type="ChEBI" id="CHEBI:57540"/>
        <dbReference type="ChEBI" id="CHEBI:57700"/>
        <dbReference type="ChEBI" id="CHEBI:57945"/>
        <dbReference type="EC" id="1.1.1.31"/>
    </reaction>
</comment>
<dbReference type="PANTHER" id="PTHR22981:SF7">
    <property type="entry name" value="3-HYDROXYISOBUTYRATE DEHYDROGENASE, MITOCHONDRIAL"/>
    <property type="match status" value="1"/>
</dbReference>
<dbReference type="PANTHER" id="PTHR22981">
    <property type="entry name" value="3-HYDROXYISOBUTYRATE DEHYDROGENASE-RELATED"/>
    <property type="match status" value="1"/>
</dbReference>
<dbReference type="AlphaFoldDB" id="A0A1I2QI49"/>
<evidence type="ECO:0000256" key="2">
    <source>
        <dbReference type="ARBA" id="ARBA00022456"/>
    </source>
</evidence>
<organism evidence="9 10">
    <name type="scientific">Corynebacterium spheniscorum</name>
    <dbReference type="NCBI Taxonomy" id="185761"/>
    <lineage>
        <taxon>Bacteria</taxon>
        <taxon>Bacillati</taxon>
        <taxon>Actinomycetota</taxon>
        <taxon>Actinomycetes</taxon>
        <taxon>Mycobacteriales</taxon>
        <taxon>Corynebacteriaceae</taxon>
        <taxon>Corynebacterium</taxon>
    </lineage>
</organism>
<evidence type="ECO:0000313" key="10">
    <source>
        <dbReference type="Proteomes" id="UP000199065"/>
    </source>
</evidence>
<feature type="domain" description="3-hydroxyisobutyrate dehydrogenase-like NAD-binding" evidence="8">
    <location>
        <begin position="175"/>
        <end position="302"/>
    </location>
</feature>
<dbReference type="SUPFAM" id="SSF51735">
    <property type="entry name" value="NAD(P)-binding Rossmann-fold domains"/>
    <property type="match status" value="1"/>
</dbReference>
<comment type="pathway">
    <text evidence="6">Amino-acid degradation; L-valine degradation.</text>
</comment>
<reference evidence="9 10" key="1">
    <citation type="submission" date="2016-10" db="EMBL/GenBank/DDBJ databases">
        <authorList>
            <person name="de Groot N.N."/>
        </authorList>
    </citation>
    <scope>NUCLEOTIDE SEQUENCE [LARGE SCALE GENOMIC DNA]</scope>
    <source>
        <strain>J11</strain>
        <strain evidence="10">PG 39</strain>
    </source>
</reference>
<dbReference type="GO" id="GO:0008442">
    <property type="term" value="F:3-hydroxyisobutyrate dehydrogenase activity"/>
    <property type="evidence" value="ECO:0007669"/>
    <property type="project" value="UniProtKB-EC"/>
</dbReference>
<dbReference type="RefSeq" id="WP_092283975.1">
    <property type="nucleotide sequence ID" value="NZ_FOPJ01000002.1"/>
</dbReference>
<dbReference type="PROSITE" id="PS00895">
    <property type="entry name" value="3_HYDROXYISOBUT_DH"/>
    <property type="match status" value="1"/>
</dbReference>
<keyword evidence="10" id="KW-1185">Reference proteome</keyword>
<name>A0A1I2QI49_9CORY</name>
<evidence type="ECO:0000313" key="9">
    <source>
        <dbReference type="EMBL" id="SFG27293.1"/>
    </source>
</evidence>
<evidence type="ECO:0000256" key="5">
    <source>
        <dbReference type="PIRSR" id="PIRSR000103-1"/>
    </source>
</evidence>
<feature type="domain" description="6-phosphogluconate dehydrogenase NADP-binding" evidence="7">
    <location>
        <begin position="17"/>
        <end position="172"/>
    </location>
</feature>
<dbReference type="EMBL" id="FOPJ01000002">
    <property type="protein sequence ID" value="SFG27293.1"/>
    <property type="molecule type" value="Genomic_DNA"/>
</dbReference>